<dbReference type="InterPro" id="IPR000014">
    <property type="entry name" value="PAS"/>
</dbReference>
<proteinExistence type="predicted"/>
<dbReference type="EMBL" id="SOIZ01000191">
    <property type="protein sequence ID" value="TET62318.1"/>
    <property type="molecule type" value="Genomic_DNA"/>
</dbReference>
<dbReference type="Gene3D" id="1.10.10.10">
    <property type="entry name" value="Winged helix-like DNA-binding domain superfamily/Winged helix DNA-binding domain"/>
    <property type="match status" value="1"/>
</dbReference>
<dbReference type="Proteomes" id="UP000319130">
    <property type="component" value="Unassembled WGS sequence"/>
</dbReference>
<feature type="domain" description="PAC" evidence="4">
    <location>
        <begin position="104"/>
        <end position="154"/>
    </location>
</feature>
<dbReference type="InterPro" id="IPR000792">
    <property type="entry name" value="Tscrpt_reg_LuxR_C"/>
</dbReference>
<dbReference type="NCBIfam" id="TIGR00229">
    <property type="entry name" value="sensory_box"/>
    <property type="match status" value="2"/>
</dbReference>
<evidence type="ECO:0000313" key="6">
    <source>
        <dbReference type="Proteomes" id="UP000319130"/>
    </source>
</evidence>
<dbReference type="Pfam" id="PF08448">
    <property type="entry name" value="PAS_4"/>
    <property type="match status" value="1"/>
</dbReference>
<dbReference type="InterPro" id="IPR035965">
    <property type="entry name" value="PAS-like_dom_sf"/>
</dbReference>
<dbReference type="SUPFAM" id="SSF55785">
    <property type="entry name" value="PYP-like sensor domain (PAS domain)"/>
    <property type="match status" value="2"/>
</dbReference>
<evidence type="ECO:0000259" key="2">
    <source>
        <dbReference type="PROSITE" id="PS50043"/>
    </source>
</evidence>
<dbReference type="PROSITE" id="PS50112">
    <property type="entry name" value="PAS"/>
    <property type="match status" value="2"/>
</dbReference>
<dbReference type="SMART" id="SM00091">
    <property type="entry name" value="PAS"/>
    <property type="match status" value="2"/>
</dbReference>
<dbReference type="PROSITE" id="PS00622">
    <property type="entry name" value="HTH_LUXR_1"/>
    <property type="match status" value="1"/>
</dbReference>
<evidence type="ECO:0000313" key="5">
    <source>
        <dbReference type="EMBL" id="TET62318.1"/>
    </source>
</evidence>
<sequence>MTRKPTYEELERRIKEVEEAVDRKANEAALQECLEKYRVVFDTANDAIFVCDETGRFVDVNQAACESLGYSKEELLQLSNREIDADERGYEAFLKIRDGLAEQATFEVNQRKKDGTLLAVEITGSFFGCQRERMSVAIARNFTERKQAEEMLQKAHDELERKVEERTAELVKANEELKQEISERKRVEGALRESEAQKKAILDASVDKIRLVDTDMRIIWANKTTTRELNMAPEDLVGQLCYRVFFDNDAPCSLCPSKKAVTSGNIEHNIMRHRYSKGIEGETYWDNYSVPIKNESGDIINLIQIARNITEQVQGGKALREREKELKIKTKSLEETNTALRVLLKKRDEDRTELEEKVLSNVKELVLPYLGKLKRTGLDQRQKTFVSILESNIDDIISPFLRRMSSRYLGLTPAQIQVANLVRQGKRTKDIAELLDLSPKTIEDHRKNLRKKLGLKNKKANLRAHLLSIQ</sequence>
<comment type="caution">
    <text evidence="5">The sequence shown here is derived from an EMBL/GenBank/DDBJ whole genome shotgun (WGS) entry which is preliminary data.</text>
</comment>
<dbReference type="PROSITE" id="PS50043">
    <property type="entry name" value="HTH_LUXR_2"/>
    <property type="match status" value="1"/>
</dbReference>
<dbReference type="InterPro" id="IPR036388">
    <property type="entry name" value="WH-like_DNA-bd_sf"/>
</dbReference>
<feature type="domain" description="PAS" evidence="3">
    <location>
        <begin position="194"/>
        <end position="239"/>
    </location>
</feature>
<dbReference type="PRINTS" id="PR00038">
    <property type="entry name" value="HTHLUXR"/>
</dbReference>
<evidence type="ECO:0000256" key="1">
    <source>
        <dbReference type="SAM" id="Coils"/>
    </source>
</evidence>
<dbReference type="InterPro" id="IPR013656">
    <property type="entry name" value="PAS_4"/>
</dbReference>
<keyword evidence="1" id="KW-0175">Coiled coil</keyword>
<accession>A0A523W5J3</accession>
<feature type="coiled-coil region" evidence="1">
    <location>
        <begin position="145"/>
        <end position="197"/>
    </location>
</feature>
<dbReference type="PANTHER" id="PTHR44757">
    <property type="entry name" value="DIGUANYLATE CYCLASE DGCP"/>
    <property type="match status" value="1"/>
</dbReference>
<reference evidence="5 6" key="1">
    <citation type="submission" date="2019-03" db="EMBL/GenBank/DDBJ databases">
        <title>Metabolic potential of uncultured bacteria and archaea associated with petroleum seepage in deep-sea sediments.</title>
        <authorList>
            <person name="Dong X."/>
            <person name="Hubert C."/>
        </authorList>
    </citation>
    <scope>NUCLEOTIDE SEQUENCE [LARGE SCALE GENOMIC DNA]</scope>
    <source>
        <strain evidence="5">E29_bin52</strain>
    </source>
</reference>
<evidence type="ECO:0000259" key="3">
    <source>
        <dbReference type="PROSITE" id="PS50112"/>
    </source>
</evidence>
<gene>
    <name evidence="5" type="ORF">E3J48_04375</name>
</gene>
<dbReference type="Pfam" id="PF00989">
    <property type="entry name" value="PAS"/>
    <property type="match status" value="1"/>
</dbReference>
<evidence type="ECO:0000259" key="4">
    <source>
        <dbReference type="PROSITE" id="PS50113"/>
    </source>
</evidence>
<dbReference type="PROSITE" id="PS50113">
    <property type="entry name" value="PAC"/>
    <property type="match status" value="2"/>
</dbReference>
<dbReference type="GO" id="GO:0006355">
    <property type="term" value="P:regulation of DNA-templated transcription"/>
    <property type="evidence" value="ECO:0007669"/>
    <property type="project" value="InterPro"/>
</dbReference>
<dbReference type="AlphaFoldDB" id="A0A523W5J3"/>
<dbReference type="CDD" id="cd06170">
    <property type="entry name" value="LuxR_C_like"/>
    <property type="match status" value="1"/>
</dbReference>
<dbReference type="InterPro" id="IPR016032">
    <property type="entry name" value="Sig_transdc_resp-reg_C-effctor"/>
</dbReference>
<dbReference type="Pfam" id="PF00196">
    <property type="entry name" value="GerE"/>
    <property type="match status" value="1"/>
</dbReference>
<dbReference type="InterPro" id="IPR013767">
    <property type="entry name" value="PAS_fold"/>
</dbReference>
<dbReference type="GO" id="GO:0003677">
    <property type="term" value="F:DNA binding"/>
    <property type="evidence" value="ECO:0007669"/>
    <property type="project" value="InterPro"/>
</dbReference>
<dbReference type="CDD" id="cd00130">
    <property type="entry name" value="PAS"/>
    <property type="match status" value="2"/>
</dbReference>
<dbReference type="InterPro" id="IPR052155">
    <property type="entry name" value="Biofilm_reg_signaling"/>
</dbReference>
<name>A0A523W5J3_UNCAE</name>
<dbReference type="SUPFAM" id="SSF46894">
    <property type="entry name" value="C-terminal effector domain of the bipartite response regulators"/>
    <property type="match status" value="1"/>
</dbReference>
<dbReference type="PANTHER" id="PTHR44757:SF2">
    <property type="entry name" value="BIOFILM ARCHITECTURE MAINTENANCE PROTEIN MBAA"/>
    <property type="match status" value="1"/>
</dbReference>
<feature type="domain" description="PAS" evidence="3">
    <location>
        <begin position="33"/>
        <end position="76"/>
    </location>
</feature>
<dbReference type="InterPro" id="IPR000700">
    <property type="entry name" value="PAS-assoc_C"/>
</dbReference>
<feature type="domain" description="PAC" evidence="4">
    <location>
        <begin position="264"/>
        <end position="321"/>
    </location>
</feature>
<dbReference type="SMART" id="SM00421">
    <property type="entry name" value="HTH_LUXR"/>
    <property type="match status" value="1"/>
</dbReference>
<feature type="domain" description="HTH luxR-type" evidence="2">
    <location>
        <begin position="404"/>
        <end position="470"/>
    </location>
</feature>
<protein>
    <submittedName>
        <fullName evidence="5">PAS domain S-box protein</fullName>
    </submittedName>
</protein>
<organism evidence="5 6">
    <name type="scientific">Aerophobetes bacterium</name>
    <dbReference type="NCBI Taxonomy" id="2030807"/>
    <lineage>
        <taxon>Bacteria</taxon>
        <taxon>Candidatus Aerophobota</taxon>
    </lineage>
</organism>
<dbReference type="Gene3D" id="3.30.450.20">
    <property type="entry name" value="PAS domain"/>
    <property type="match status" value="2"/>
</dbReference>